<dbReference type="EMBL" id="CP003156">
    <property type="protein sequence ID" value="AEV33464.1"/>
    <property type="molecule type" value="Genomic_DNA"/>
</dbReference>
<organism evidence="3 4">
    <name type="scientific">Owenweeksia hongkongensis (strain DSM 17368 / CIP 108786 / JCM 12287 / NRRL B-23963 / UST20020801)</name>
    <dbReference type="NCBI Taxonomy" id="926562"/>
    <lineage>
        <taxon>Bacteria</taxon>
        <taxon>Pseudomonadati</taxon>
        <taxon>Bacteroidota</taxon>
        <taxon>Flavobacteriia</taxon>
        <taxon>Flavobacteriales</taxon>
        <taxon>Owenweeksiaceae</taxon>
        <taxon>Owenweeksia</taxon>
    </lineage>
</organism>
<dbReference type="eggNOG" id="COG3212">
    <property type="taxonomic scope" value="Bacteria"/>
</dbReference>
<reference evidence="3 4" key="1">
    <citation type="journal article" date="2012" name="Stand. Genomic Sci.">
        <title>Genome sequence of the orange-pigmented seawater bacterium Owenweeksia hongkongensis type strain (UST20020801(T)).</title>
        <authorList>
            <person name="Riedel T."/>
            <person name="Held B."/>
            <person name="Nolan M."/>
            <person name="Lucas S."/>
            <person name="Lapidus A."/>
            <person name="Tice H."/>
            <person name="Del Rio T.G."/>
            <person name="Cheng J.F."/>
            <person name="Han C."/>
            <person name="Tapia R."/>
            <person name="Goodwin L.A."/>
            <person name="Pitluck S."/>
            <person name="Liolios K."/>
            <person name="Mavromatis K."/>
            <person name="Pagani I."/>
            <person name="Ivanova N."/>
            <person name="Mikhailova N."/>
            <person name="Pati A."/>
            <person name="Chen A."/>
            <person name="Palaniappan K."/>
            <person name="Rohde M."/>
            <person name="Tindall B.J."/>
            <person name="Detter J.C."/>
            <person name="Goker M."/>
            <person name="Woyke T."/>
            <person name="Bristow J."/>
            <person name="Eisen J.A."/>
            <person name="Markowitz V."/>
            <person name="Hugenholtz P."/>
            <person name="Klenk H.P."/>
            <person name="Kyrpides N.C."/>
        </authorList>
    </citation>
    <scope>NUCLEOTIDE SEQUENCE</scope>
    <source>
        <strain evidence="4">DSM 17368 / JCM 12287 / NRRL B-23963</strain>
    </source>
</reference>
<feature type="chain" id="PRO_5003515752" description="Putative beta-lactamase-inhibitor-like PepSY-like domain-containing protein" evidence="1">
    <location>
        <begin position="20"/>
        <end position="147"/>
    </location>
</feature>
<dbReference type="OrthoDB" id="1121502at2"/>
<dbReference type="STRING" id="926562.Oweho_2494"/>
<dbReference type="Gene3D" id="3.10.450.360">
    <property type="match status" value="1"/>
</dbReference>
<name>G8R7T3_OWEHD</name>
<feature type="domain" description="Putative beta-lactamase-inhibitor-like PepSY-like" evidence="2">
    <location>
        <begin position="54"/>
        <end position="142"/>
    </location>
</feature>
<dbReference type="Proteomes" id="UP000005631">
    <property type="component" value="Chromosome"/>
</dbReference>
<dbReference type="SUPFAM" id="SSF160574">
    <property type="entry name" value="BT0923-like"/>
    <property type="match status" value="1"/>
</dbReference>
<sequence length="147" mass="16682">MKKQIFLIAALATFGYTQAQDIPQSQVPSVVLSSFNTSFPKAQDVEWEMENGLYNVDFEMGWNVDHDVWYNATGEMVKHKEDVSPKDLPASVSKTIKDQFGDYSIDDLERITEGKDVVYKMEFESLMGQDWKVVMDANGKVLSQIAD</sequence>
<dbReference type="RefSeq" id="WP_014202813.1">
    <property type="nucleotide sequence ID" value="NC_016599.1"/>
</dbReference>
<gene>
    <name evidence="3" type="ordered locus">Oweho_2494</name>
</gene>
<protein>
    <recommendedName>
        <fullName evidence="2">Putative beta-lactamase-inhibitor-like PepSY-like domain-containing protein</fullName>
    </recommendedName>
</protein>
<evidence type="ECO:0000313" key="3">
    <source>
        <dbReference type="EMBL" id="AEV33464.1"/>
    </source>
</evidence>
<dbReference type="AlphaFoldDB" id="G8R7T3"/>
<dbReference type="HOGENOM" id="CLU_133145_1_1_10"/>
<accession>G8R7T3</accession>
<keyword evidence="4" id="KW-1185">Reference proteome</keyword>
<proteinExistence type="predicted"/>
<evidence type="ECO:0000259" key="2">
    <source>
        <dbReference type="Pfam" id="PF11396"/>
    </source>
</evidence>
<dbReference type="Pfam" id="PF11396">
    <property type="entry name" value="PepSY_like"/>
    <property type="match status" value="1"/>
</dbReference>
<dbReference type="KEGG" id="oho:Oweho_2494"/>
<dbReference type="InterPro" id="IPR021533">
    <property type="entry name" value="PepSY-like"/>
</dbReference>
<evidence type="ECO:0000256" key="1">
    <source>
        <dbReference type="SAM" id="SignalP"/>
    </source>
</evidence>
<feature type="signal peptide" evidence="1">
    <location>
        <begin position="1"/>
        <end position="19"/>
    </location>
</feature>
<keyword evidence="1" id="KW-0732">Signal</keyword>
<evidence type="ECO:0000313" key="4">
    <source>
        <dbReference type="Proteomes" id="UP000005631"/>
    </source>
</evidence>